<feature type="region of interest" description="Disordered" evidence="1">
    <location>
        <begin position="64"/>
        <end position="87"/>
    </location>
</feature>
<accession>A0A2C6KXW6</accession>
<feature type="region of interest" description="Disordered" evidence="1">
    <location>
        <begin position="188"/>
        <end position="238"/>
    </location>
</feature>
<comment type="caution">
    <text evidence="2">The sequence shown here is derived from an EMBL/GenBank/DDBJ whole genome shotgun (WGS) entry which is preliminary data.</text>
</comment>
<protein>
    <submittedName>
        <fullName evidence="2">Uncharacterized protein</fullName>
    </submittedName>
</protein>
<keyword evidence="3" id="KW-1185">Reference proteome</keyword>
<feature type="compositionally biased region" description="Basic residues" evidence="1">
    <location>
        <begin position="64"/>
        <end position="73"/>
    </location>
</feature>
<name>A0A2C6KXW6_9APIC</name>
<dbReference type="Proteomes" id="UP000221165">
    <property type="component" value="Unassembled WGS sequence"/>
</dbReference>
<evidence type="ECO:0000313" key="2">
    <source>
        <dbReference type="EMBL" id="PHJ20804.1"/>
    </source>
</evidence>
<feature type="region of interest" description="Disordered" evidence="1">
    <location>
        <begin position="122"/>
        <end position="158"/>
    </location>
</feature>
<sequence>AVVHTPSPPAGDPQGASETFYSERLRLEKQLQLNRAQKHHYAATLRSATAYWKTFDGYLNRTLRGKRRRRRRHEQSPSGDDAPPLTEAEVEALRQAYERKAPEKFEAIAELKRKIAETDREAQKLQKQIEGLNEAERSGSPGLAPPLPPETSDSQAQSRELLSVHKLAFNAELQRVAELTRRLQGLRAQKRRLGPGALGTASASPHLRRAARPGARRRKESPENTVVGYNYARPRTRS</sequence>
<proteinExistence type="predicted"/>
<dbReference type="VEuPathDB" id="ToxoDB:CSUI_005356"/>
<dbReference type="GeneID" id="94428743"/>
<evidence type="ECO:0000256" key="1">
    <source>
        <dbReference type="SAM" id="MobiDB-lite"/>
    </source>
</evidence>
<feature type="non-terminal residue" evidence="2">
    <location>
        <position position="1"/>
    </location>
</feature>
<dbReference type="EMBL" id="MIGC01002593">
    <property type="protein sequence ID" value="PHJ20804.1"/>
    <property type="molecule type" value="Genomic_DNA"/>
</dbReference>
<reference evidence="2 3" key="1">
    <citation type="journal article" date="2017" name="Int. J. Parasitol.">
        <title>The genome of the protozoan parasite Cystoisospora suis and a reverse vaccinology approach to identify vaccine candidates.</title>
        <authorList>
            <person name="Palmieri N."/>
            <person name="Shrestha A."/>
            <person name="Ruttkowski B."/>
            <person name="Beck T."/>
            <person name="Vogl C."/>
            <person name="Tomley F."/>
            <person name="Blake D.P."/>
            <person name="Joachim A."/>
        </authorList>
    </citation>
    <scope>NUCLEOTIDE SEQUENCE [LARGE SCALE GENOMIC DNA]</scope>
    <source>
        <strain evidence="2 3">Wien I</strain>
    </source>
</reference>
<dbReference type="RefSeq" id="XP_067922490.1">
    <property type="nucleotide sequence ID" value="XM_068065532.1"/>
</dbReference>
<organism evidence="2 3">
    <name type="scientific">Cystoisospora suis</name>
    <dbReference type="NCBI Taxonomy" id="483139"/>
    <lineage>
        <taxon>Eukaryota</taxon>
        <taxon>Sar</taxon>
        <taxon>Alveolata</taxon>
        <taxon>Apicomplexa</taxon>
        <taxon>Conoidasida</taxon>
        <taxon>Coccidia</taxon>
        <taxon>Eucoccidiorida</taxon>
        <taxon>Eimeriorina</taxon>
        <taxon>Sarcocystidae</taxon>
        <taxon>Cystoisospora</taxon>
    </lineage>
</organism>
<gene>
    <name evidence="2" type="ORF">CSUI_005356</name>
</gene>
<evidence type="ECO:0000313" key="3">
    <source>
        <dbReference type="Proteomes" id="UP000221165"/>
    </source>
</evidence>
<dbReference type="AlphaFoldDB" id="A0A2C6KXW6"/>
<feature type="compositionally biased region" description="Basic residues" evidence="1">
    <location>
        <begin position="206"/>
        <end position="219"/>
    </location>
</feature>